<keyword evidence="4" id="KW-1185">Reference proteome</keyword>
<dbReference type="Proteomes" id="UP001296706">
    <property type="component" value="Unassembled WGS sequence"/>
</dbReference>
<feature type="transmembrane region" description="Helical" evidence="2">
    <location>
        <begin position="167"/>
        <end position="183"/>
    </location>
</feature>
<evidence type="ECO:0000256" key="2">
    <source>
        <dbReference type="SAM" id="Phobius"/>
    </source>
</evidence>
<keyword evidence="2" id="KW-1133">Transmembrane helix</keyword>
<comment type="caution">
    <text evidence="3">The sequence shown here is derived from an EMBL/GenBank/DDBJ whole genome shotgun (WGS) entry which is preliminary data.</text>
</comment>
<feature type="transmembrane region" description="Helical" evidence="2">
    <location>
        <begin position="142"/>
        <end position="161"/>
    </location>
</feature>
<dbReference type="SUPFAM" id="SSF55424">
    <property type="entry name" value="FAD/NAD-linked reductases, dimerisation (C-terminal) domain"/>
    <property type="match status" value="1"/>
</dbReference>
<dbReference type="RefSeq" id="WP_169395801.1">
    <property type="nucleotide sequence ID" value="NZ_BAAAJH010000007.1"/>
</dbReference>
<evidence type="ECO:0000313" key="4">
    <source>
        <dbReference type="Proteomes" id="UP001296706"/>
    </source>
</evidence>
<sequence length="203" mass="21900">MKFVINADTDEILGAPLLRIDAQEIINTVRCRRAARRHAAALCDAIDTHPSPTEAFDSVRRGARHPGSGRRAAGRHRDPRRGSHVHDGAGAGPAAVGGQPMSLDHHDFLQLSRIAESVRRSDPELARTLAAPMGPQRSSWQIIAYVTLFSSAILLATGLAIGAALPAAAGGIVLITIYPFLLIKEKKRSHHRNARSKRNRPGT</sequence>
<proteinExistence type="predicted"/>
<evidence type="ECO:0000256" key="1">
    <source>
        <dbReference type="SAM" id="MobiDB-lite"/>
    </source>
</evidence>
<dbReference type="EMBL" id="JAAXKY010000029">
    <property type="protein sequence ID" value="NMH77724.1"/>
    <property type="molecule type" value="Genomic_DNA"/>
</dbReference>
<dbReference type="Pfam" id="PF11239">
    <property type="entry name" value="DUF3040"/>
    <property type="match status" value="1"/>
</dbReference>
<evidence type="ECO:0000313" key="3">
    <source>
        <dbReference type="EMBL" id="NMH77724.1"/>
    </source>
</evidence>
<feature type="region of interest" description="Disordered" evidence="1">
    <location>
        <begin position="53"/>
        <end position="97"/>
    </location>
</feature>
<reference evidence="3 4" key="1">
    <citation type="submission" date="2020-04" db="EMBL/GenBank/DDBJ databases">
        <authorList>
            <person name="Klaysubun C."/>
            <person name="Duangmal K."/>
            <person name="Lipun K."/>
        </authorList>
    </citation>
    <scope>NUCLEOTIDE SEQUENCE [LARGE SCALE GENOMIC DNA]</scope>
    <source>
        <strain evidence="3 4">JCM 11839</strain>
    </source>
</reference>
<organism evidence="3 4">
    <name type="scientific">Pseudonocardia xinjiangensis</name>
    <dbReference type="NCBI Taxonomy" id="75289"/>
    <lineage>
        <taxon>Bacteria</taxon>
        <taxon>Bacillati</taxon>
        <taxon>Actinomycetota</taxon>
        <taxon>Actinomycetes</taxon>
        <taxon>Pseudonocardiales</taxon>
        <taxon>Pseudonocardiaceae</taxon>
        <taxon>Pseudonocardia</taxon>
    </lineage>
</organism>
<dbReference type="InterPro" id="IPR021401">
    <property type="entry name" value="DUF3040"/>
</dbReference>
<accession>A0ABX1RCU6</accession>
<gene>
    <name evidence="3" type="ORF">HF577_11595</name>
</gene>
<protein>
    <submittedName>
        <fullName evidence="3">DUF3040 domain-containing protein</fullName>
    </submittedName>
</protein>
<keyword evidence="2" id="KW-0812">Transmembrane</keyword>
<keyword evidence="2" id="KW-0472">Membrane</keyword>
<feature type="compositionally biased region" description="Basic residues" evidence="1">
    <location>
        <begin position="61"/>
        <end position="79"/>
    </location>
</feature>
<dbReference type="Gene3D" id="3.30.390.30">
    <property type="match status" value="1"/>
</dbReference>
<dbReference type="InterPro" id="IPR016156">
    <property type="entry name" value="FAD/NAD-linked_Rdtase_dimer_sf"/>
</dbReference>
<name>A0ABX1RCU6_9PSEU</name>